<evidence type="ECO:0000256" key="3">
    <source>
        <dbReference type="ARBA" id="ARBA00022629"/>
    </source>
</evidence>
<sequence>MKLTKIQRKRQKKVLTLIYTQSPISRIDISKKTGITPAIVSDITSELIKGKLIEEIGEENDREVKSGRKKILLTISSKHSFYVGIELSEKFFSFVICDNKGEIFEKEVILSSKYRDGLSTELFYEACKSFITKFKHYDPKAIGMALPGHFYEEKQGIQTNNPFWEYFVFDQLPEYFCGPIYFSNNVECMAISERLFNNIPNDDNYSILHVGRGMFCSSIYNGQLYGLTNVVIGEIGHVIVHPDGELCECGKRGCLQTYASESWIIKKSQLLYDNSTVTYLRQLCSERNQLSIEIILKAYQLGDEGIINILHNAIKYLAVTINNLGMIIDSRYIIIHGQLFTETQLYALLQKYIEQNITLLSTEKKQNILLKDYRETNGAVAAVGLCINRMLLS</sequence>
<dbReference type="SUPFAM" id="SSF53067">
    <property type="entry name" value="Actin-like ATPase domain"/>
    <property type="match status" value="1"/>
</dbReference>
<keyword evidence="3" id="KW-0119">Carbohydrate metabolism</keyword>
<dbReference type="InterPro" id="IPR043129">
    <property type="entry name" value="ATPase_NBD"/>
</dbReference>
<gene>
    <name evidence="4" type="primary">mlc_2</name>
    <name evidence="4" type="ORF">NCTC12360_02092</name>
</gene>
<dbReference type="Proteomes" id="UP000254807">
    <property type="component" value="Unassembled WGS sequence"/>
</dbReference>
<dbReference type="Pfam" id="PF00480">
    <property type="entry name" value="ROK"/>
    <property type="match status" value="1"/>
</dbReference>
<dbReference type="SUPFAM" id="SSF46785">
    <property type="entry name" value="Winged helix' DNA-binding domain"/>
    <property type="match status" value="1"/>
</dbReference>
<evidence type="ECO:0000256" key="1">
    <source>
        <dbReference type="ARBA" id="ARBA00002486"/>
    </source>
</evidence>
<evidence type="ECO:0000313" key="4">
    <source>
        <dbReference type="EMBL" id="STD83621.1"/>
    </source>
</evidence>
<dbReference type="InterPro" id="IPR000600">
    <property type="entry name" value="ROK"/>
</dbReference>
<dbReference type="Gene3D" id="1.10.10.10">
    <property type="entry name" value="Winged helix-like DNA-binding domain superfamily/Winged helix DNA-binding domain"/>
    <property type="match status" value="1"/>
</dbReference>
<accession>A0A376GYL7</accession>
<keyword evidence="5" id="KW-1185">Reference proteome</keyword>
<dbReference type="PANTHER" id="PTHR18964">
    <property type="entry name" value="ROK (REPRESSOR, ORF, KINASE) FAMILY"/>
    <property type="match status" value="1"/>
</dbReference>
<comment type="function">
    <text evidence="1">Transcriptional repressor of xylose-utilizing enzymes.</text>
</comment>
<dbReference type="Gene3D" id="3.30.420.40">
    <property type="match status" value="2"/>
</dbReference>
<evidence type="ECO:0000256" key="2">
    <source>
        <dbReference type="ARBA" id="ARBA00006479"/>
    </source>
</evidence>
<evidence type="ECO:0000313" key="5">
    <source>
        <dbReference type="Proteomes" id="UP000254807"/>
    </source>
</evidence>
<dbReference type="PANTHER" id="PTHR18964:SF149">
    <property type="entry name" value="BIFUNCTIONAL UDP-N-ACETYLGLUCOSAMINE 2-EPIMERASE_N-ACETYLMANNOSAMINE KINASE"/>
    <property type="match status" value="1"/>
</dbReference>
<protein>
    <submittedName>
        <fullName evidence="4">Xylose repressor</fullName>
    </submittedName>
</protein>
<name>A0A376GYL7_ENTGA</name>
<dbReference type="InterPro" id="IPR036388">
    <property type="entry name" value="WH-like_DNA-bd_sf"/>
</dbReference>
<keyword evidence="3" id="KW-0859">Xylose metabolism</keyword>
<dbReference type="AlphaFoldDB" id="A0A376GYL7"/>
<dbReference type="EMBL" id="UFYW01000001">
    <property type="protein sequence ID" value="STD83621.1"/>
    <property type="molecule type" value="Genomic_DNA"/>
</dbReference>
<proteinExistence type="inferred from homology"/>
<organism evidence="4 5">
    <name type="scientific">Enterococcus gallinarum</name>
    <dbReference type="NCBI Taxonomy" id="1353"/>
    <lineage>
        <taxon>Bacteria</taxon>
        <taxon>Bacillati</taxon>
        <taxon>Bacillota</taxon>
        <taxon>Bacilli</taxon>
        <taxon>Lactobacillales</taxon>
        <taxon>Enterococcaceae</taxon>
        <taxon>Enterococcus</taxon>
    </lineage>
</organism>
<dbReference type="RefSeq" id="WP_010710009.1">
    <property type="nucleotide sequence ID" value="NZ_JBHULA010000023.1"/>
</dbReference>
<dbReference type="OrthoDB" id="9796533at2"/>
<reference evidence="4 5" key="1">
    <citation type="submission" date="2018-06" db="EMBL/GenBank/DDBJ databases">
        <authorList>
            <consortium name="Pathogen Informatics"/>
            <person name="Doyle S."/>
        </authorList>
    </citation>
    <scope>NUCLEOTIDE SEQUENCE [LARGE SCALE GENOMIC DNA]</scope>
    <source>
        <strain evidence="4 5">NCTC12360</strain>
    </source>
</reference>
<comment type="similarity">
    <text evidence="2">Belongs to the ROK (NagC/XylR) family.</text>
</comment>
<dbReference type="InterPro" id="IPR036390">
    <property type="entry name" value="WH_DNA-bd_sf"/>
</dbReference>
<dbReference type="GO" id="GO:0042732">
    <property type="term" value="P:D-xylose metabolic process"/>
    <property type="evidence" value="ECO:0007669"/>
    <property type="project" value="UniProtKB-KW"/>
</dbReference>